<protein>
    <submittedName>
        <fullName evidence="1">Uncharacterized protein</fullName>
    </submittedName>
</protein>
<dbReference type="Proteomes" id="UP001445076">
    <property type="component" value="Unassembled WGS sequence"/>
</dbReference>
<keyword evidence="2" id="KW-1185">Reference proteome</keyword>
<dbReference type="AlphaFoldDB" id="A0AAW0WT95"/>
<comment type="caution">
    <text evidence="1">The sequence shown here is derived from an EMBL/GenBank/DDBJ whole genome shotgun (WGS) entry which is preliminary data.</text>
</comment>
<dbReference type="EMBL" id="JARKIK010000063">
    <property type="protein sequence ID" value="KAK8730632.1"/>
    <property type="molecule type" value="Genomic_DNA"/>
</dbReference>
<evidence type="ECO:0000313" key="1">
    <source>
        <dbReference type="EMBL" id="KAK8730632.1"/>
    </source>
</evidence>
<evidence type="ECO:0000313" key="2">
    <source>
        <dbReference type="Proteomes" id="UP001445076"/>
    </source>
</evidence>
<proteinExistence type="predicted"/>
<sequence>MLLSLLHGYLSTPPPHTHTNLCFNTLLLARKTHFKGMCRNACIYIHAVCNHVNHPRSLYLQLRTLSGTYTFTFLPTPTHTHTHTHTHTYTHTHTHTFLFPQPRHKHQTSFPPPLTYLRGVLLQVVVLTHLPSPEQGLNSAPTPDRHLAYHPHPILSHQVKLQNSMFWRLCSYKYRESERSDLAFI</sequence>
<gene>
    <name evidence="1" type="ORF">OTU49_007849</name>
</gene>
<name>A0AAW0WT95_CHEQU</name>
<reference evidence="1 2" key="1">
    <citation type="journal article" date="2024" name="BMC Genomics">
        <title>Genome assembly of redclaw crayfish (Cherax quadricarinatus) provides insights into its immune adaptation and hypoxia tolerance.</title>
        <authorList>
            <person name="Liu Z."/>
            <person name="Zheng J."/>
            <person name="Li H."/>
            <person name="Fang K."/>
            <person name="Wang S."/>
            <person name="He J."/>
            <person name="Zhou D."/>
            <person name="Weng S."/>
            <person name="Chi M."/>
            <person name="Gu Z."/>
            <person name="He J."/>
            <person name="Li F."/>
            <person name="Wang M."/>
        </authorList>
    </citation>
    <scope>NUCLEOTIDE SEQUENCE [LARGE SCALE GENOMIC DNA]</scope>
    <source>
        <strain evidence="1">ZL_2023a</strain>
    </source>
</reference>
<accession>A0AAW0WT95</accession>
<organism evidence="1 2">
    <name type="scientific">Cherax quadricarinatus</name>
    <name type="common">Australian red claw crayfish</name>
    <dbReference type="NCBI Taxonomy" id="27406"/>
    <lineage>
        <taxon>Eukaryota</taxon>
        <taxon>Metazoa</taxon>
        <taxon>Ecdysozoa</taxon>
        <taxon>Arthropoda</taxon>
        <taxon>Crustacea</taxon>
        <taxon>Multicrustacea</taxon>
        <taxon>Malacostraca</taxon>
        <taxon>Eumalacostraca</taxon>
        <taxon>Eucarida</taxon>
        <taxon>Decapoda</taxon>
        <taxon>Pleocyemata</taxon>
        <taxon>Astacidea</taxon>
        <taxon>Parastacoidea</taxon>
        <taxon>Parastacidae</taxon>
        <taxon>Cherax</taxon>
    </lineage>
</organism>